<dbReference type="Proteomes" id="UP000011713">
    <property type="component" value="Unassembled WGS sequence"/>
</dbReference>
<name>M4BSR8_HYAAE</name>
<evidence type="ECO:0000313" key="2">
    <source>
        <dbReference type="Proteomes" id="UP000011713"/>
    </source>
</evidence>
<dbReference type="EMBL" id="JH597779">
    <property type="status" value="NOT_ANNOTATED_CDS"/>
    <property type="molecule type" value="Genomic_DNA"/>
</dbReference>
<organism evidence="1 2">
    <name type="scientific">Hyaloperonospora arabidopsidis (strain Emoy2)</name>
    <name type="common">Downy mildew agent</name>
    <name type="synonym">Peronospora arabidopsidis</name>
    <dbReference type="NCBI Taxonomy" id="559515"/>
    <lineage>
        <taxon>Eukaryota</taxon>
        <taxon>Sar</taxon>
        <taxon>Stramenopiles</taxon>
        <taxon>Oomycota</taxon>
        <taxon>Peronosporomycetes</taxon>
        <taxon>Peronosporales</taxon>
        <taxon>Peronosporaceae</taxon>
        <taxon>Hyaloperonospora</taxon>
    </lineage>
</organism>
<keyword evidence="2" id="KW-1185">Reference proteome</keyword>
<dbReference type="VEuPathDB" id="FungiDB:HpaG809502"/>
<reference evidence="2" key="1">
    <citation type="journal article" date="2010" name="Science">
        <title>Signatures of adaptation to obligate biotrophy in the Hyaloperonospora arabidopsidis genome.</title>
        <authorList>
            <person name="Baxter L."/>
            <person name="Tripathy S."/>
            <person name="Ishaque N."/>
            <person name="Boot N."/>
            <person name="Cabral A."/>
            <person name="Kemen E."/>
            <person name="Thines M."/>
            <person name="Ah-Fong A."/>
            <person name="Anderson R."/>
            <person name="Badejoko W."/>
            <person name="Bittner-Eddy P."/>
            <person name="Boore J.L."/>
            <person name="Chibucos M.C."/>
            <person name="Coates M."/>
            <person name="Dehal P."/>
            <person name="Delehaunty K."/>
            <person name="Dong S."/>
            <person name="Downton P."/>
            <person name="Dumas B."/>
            <person name="Fabro G."/>
            <person name="Fronick C."/>
            <person name="Fuerstenberg S.I."/>
            <person name="Fulton L."/>
            <person name="Gaulin E."/>
            <person name="Govers F."/>
            <person name="Hughes L."/>
            <person name="Humphray S."/>
            <person name="Jiang R.H."/>
            <person name="Judelson H."/>
            <person name="Kamoun S."/>
            <person name="Kyung K."/>
            <person name="Meijer H."/>
            <person name="Minx P."/>
            <person name="Morris P."/>
            <person name="Nelson J."/>
            <person name="Phuntumart V."/>
            <person name="Qutob D."/>
            <person name="Rehmany A."/>
            <person name="Rougon-Cardoso A."/>
            <person name="Ryden P."/>
            <person name="Torto-Alalibo T."/>
            <person name="Studholme D."/>
            <person name="Wang Y."/>
            <person name="Win J."/>
            <person name="Wood J."/>
            <person name="Clifton S.W."/>
            <person name="Rogers J."/>
            <person name="Van den Ackerveken G."/>
            <person name="Jones J.D."/>
            <person name="McDowell J.M."/>
            <person name="Beynon J."/>
            <person name="Tyler B.M."/>
        </authorList>
    </citation>
    <scope>NUCLEOTIDE SEQUENCE [LARGE SCALE GENOMIC DNA]</scope>
    <source>
        <strain evidence="2">Emoy2</strain>
    </source>
</reference>
<sequence>MAYHHTCVEVVLIADIPAQAQLCKSLPRQSPMRELVDANSRTDHLTAHMIEFVQDGHRIFFNGQHPLILTFTPRLSAGRWADKQLKL</sequence>
<evidence type="ECO:0000313" key="1">
    <source>
        <dbReference type="EnsemblProtists" id="HpaP809502"/>
    </source>
</evidence>
<dbReference type="AlphaFoldDB" id="M4BSR8"/>
<dbReference type="HOGENOM" id="CLU_2488177_0_0_1"/>
<dbReference type="InParanoid" id="M4BSR8"/>
<protein>
    <submittedName>
        <fullName evidence="1">Uncharacterized protein</fullName>
    </submittedName>
</protein>
<reference evidence="1" key="2">
    <citation type="submission" date="2015-06" db="UniProtKB">
        <authorList>
            <consortium name="EnsemblProtists"/>
        </authorList>
    </citation>
    <scope>IDENTIFICATION</scope>
    <source>
        <strain evidence="1">Emoy2</strain>
    </source>
</reference>
<dbReference type="EnsemblProtists" id="HpaT809502">
    <property type="protein sequence ID" value="HpaP809502"/>
    <property type="gene ID" value="HpaG809502"/>
</dbReference>
<accession>M4BSR8</accession>
<proteinExistence type="predicted"/>